<dbReference type="GeneID" id="106467552"/>
<accession>A0ABM1T6F3</accession>
<reference evidence="8 9" key="1">
    <citation type="submission" date="2025-05" db="UniProtKB">
        <authorList>
            <consortium name="RefSeq"/>
        </authorList>
    </citation>
    <scope>IDENTIFICATION</scope>
    <source>
        <tissue evidence="8 9">Muscle</tissue>
    </source>
</reference>
<comment type="similarity">
    <text evidence="2 5">Belongs to the HSF family.</text>
</comment>
<keyword evidence="4" id="KW-0539">Nucleus</keyword>
<evidence type="ECO:0000313" key="8">
    <source>
        <dbReference type="RefSeq" id="XP_022251459.1"/>
    </source>
</evidence>
<dbReference type="InterPro" id="IPR036390">
    <property type="entry name" value="WH_DNA-bd_sf"/>
</dbReference>
<feature type="domain" description="HSF-type DNA-binding" evidence="6">
    <location>
        <begin position="2"/>
        <end position="102"/>
    </location>
</feature>
<dbReference type="SMART" id="SM00415">
    <property type="entry name" value="HSF"/>
    <property type="match status" value="1"/>
</dbReference>
<dbReference type="Proteomes" id="UP000694941">
    <property type="component" value="Unplaced"/>
</dbReference>
<dbReference type="Pfam" id="PF00447">
    <property type="entry name" value="HSF_DNA-bind"/>
    <property type="match status" value="1"/>
</dbReference>
<proteinExistence type="inferred from homology"/>
<dbReference type="Gene3D" id="1.10.10.10">
    <property type="entry name" value="Winged helix-like DNA-binding domain superfamily/Winged helix DNA-binding domain"/>
    <property type="match status" value="1"/>
</dbReference>
<keyword evidence="7" id="KW-1185">Reference proteome</keyword>
<evidence type="ECO:0000313" key="7">
    <source>
        <dbReference type="Proteomes" id="UP000694941"/>
    </source>
</evidence>
<keyword evidence="3" id="KW-0238">DNA-binding</keyword>
<evidence type="ECO:0000256" key="1">
    <source>
        <dbReference type="ARBA" id="ARBA00004123"/>
    </source>
</evidence>
<evidence type="ECO:0000259" key="6">
    <source>
        <dbReference type="SMART" id="SM00415"/>
    </source>
</evidence>
<evidence type="ECO:0000256" key="2">
    <source>
        <dbReference type="ARBA" id="ARBA00006403"/>
    </source>
</evidence>
<dbReference type="PANTHER" id="PTHR10015:SF427">
    <property type="entry name" value="HEAT SHOCK FACTOR PROTEIN"/>
    <property type="match status" value="1"/>
</dbReference>
<evidence type="ECO:0000256" key="3">
    <source>
        <dbReference type="ARBA" id="ARBA00023125"/>
    </source>
</evidence>
<dbReference type="RefSeq" id="XP_022251459.1">
    <property type="nucleotide sequence ID" value="XM_022395751.1"/>
</dbReference>
<gene>
    <name evidence="8 9" type="primary">LOC106467552</name>
</gene>
<protein>
    <submittedName>
        <fullName evidence="8 9">Heat shock factor protein-like isoform X1</fullName>
    </submittedName>
</protein>
<dbReference type="PRINTS" id="PR00056">
    <property type="entry name" value="HSFDOMAIN"/>
</dbReference>
<dbReference type="SUPFAM" id="SSF46785">
    <property type="entry name" value="Winged helix' DNA-binding domain"/>
    <property type="match status" value="1"/>
</dbReference>
<evidence type="ECO:0000313" key="9">
    <source>
        <dbReference type="RefSeq" id="XP_022251460.1"/>
    </source>
</evidence>
<dbReference type="InterPro" id="IPR000232">
    <property type="entry name" value="HSF_DNA-bd"/>
</dbReference>
<organism evidence="7 8">
    <name type="scientific">Limulus polyphemus</name>
    <name type="common">Atlantic horseshoe crab</name>
    <dbReference type="NCBI Taxonomy" id="6850"/>
    <lineage>
        <taxon>Eukaryota</taxon>
        <taxon>Metazoa</taxon>
        <taxon>Ecdysozoa</taxon>
        <taxon>Arthropoda</taxon>
        <taxon>Chelicerata</taxon>
        <taxon>Merostomata</taxon>
        <taxon>Xiphosura</taxon>
        <taxon>Limulidae</taxon>
        <taxon>Limulus</taxon>
    </lineage>
</organism>
<evidence type="ECO:0000256" key="4">
    <source>
        <dbReference type="ARBA" id="ARBA00023242"/>
    </source>
</evidence>
<dbReference type="InterPro" id="IPR036388">
    <property type="entry name" value="WH-like_DNA-bd_sf"/>
</dbReference>
<dbReference type="RefSeq" id="XP_022251460.1">
    <property type="nucleotide sequence ID" value="XM_022395752.1"/>
</dbReference>
<evidence type="ECO:0000256" key="5">
    <source>
        <dbReference type="RuleBase" id="RU004020"/>
    </source>
</evidence>
<comment type="subcellular location">
    <subcellularLocation>
        <location evidence="1">Nucleus</location>
    </subcellularLocation>
</comment>
<name>A0ABM1T6F3_LIMPO</name>
<dbReference type="PANTHER" id="PTHR10015">
    <property type="entry name" value="HEAT SHOCK TRANSCRIPTION FACTOR"/>
    <property type="match status" value="1"/>
</dbReference>
<sequence length="411" mass="47253">MQFVYKVWKLVEDPKYDGLIYWSSMGESFIIQNEDVFARNLLPLFFKHNNMRSFIRQLNMYGFKKITRMESYSNNANNYEVEFYHQFFQRGQKKLLEFIRRKNSFGKTQDRGQLTDDIILKVFSEIENIKNNQENTNSVLISLKSQNETLLKEVAILQQKHIKQHLVFEKLMHFLASLVQSQSNVKPKRKMPLVTDNETSMPTSSKVSCLSHQLQGGLAICAQTCCEEVTQDINPHGSECFEAICILEEDDEGRNSPVSCESTGVISDGLIPNNQDPSSIVGRFSDTSPLCLTSIKKEQEIFPTFTRSPSHSSVLQDLVSSDQLMPAINKSSFASKPEIDEEEQVWNECDINKDVKDYFVNIEGIADELDWLQQHLSDRSFEFDHSLLLKVYNLSSNYLSVINSTTRNENS</sequence>